<dbReference type="Proteomes" id="UP000265520">
    <property type="component" value="Unassembled WGS sequence"/>
</dbReference>
<keyword evidence="2" id="KW-1185">Reference proteome</keyword>
<feature type="non-terminal residue" evidence="1">
    <location>
        <position position="1"/>
    </location>
</feature>
<organism evidence="1 2">
    <name type="scientific">Trifolium medium</name>
    <dbReference type="NCBI Taxonomy" id="97028"/>
    <lineage>
        <taxon>Eukaryota</taxon>
        <taxon>Viridiplantae</taxon>
        <taxon>Streptophyta</taxon>
        <taxon>Embryophyta</taxon>
        <taxon>Tracheophyta</taxon>
        <taxon>Spermatophyta</taxon>
        <taxon>Magnoliopsida</taxon>
        <taxon>eudicotyledons</taxon>
        <taxon>Gunneridae</taxon>
        <taxon>Pentapetalae</taxon>
        <taxon>rosids</taxon>
        <taxon>fabids</taxon>
        <taxon>Fabales</taxon>
        <taxon>Fabaceae</taxon>
        <taxon>Papilionoideae</taxon>
        <taxon>50 kb inversion clade</taxon>
        <taxon>NPAAA clade</taxon>
        <taxon>Hologalegina</taxon>
        <taxon>IRL clade</taxon>
        <taxon>Trifolieae</taxon>
        <taxon>Trifolium</taxon>
    </lineage>
</organism>
<accession>A0A392T049</accession>
<reference evidence="1 2" key="1">
    <citation type="journal article" date="2018" name="Front. Plant Sci.">
        <title>Red Clover (Trifolium pratense) and Zigzag Clover (T. medium) - A Picture of Genomic Similarities and Differences.</title>
        <authorList>
            <person name="Dluhosova J."/>
            <person name="Istvanek J."/>
            <person name="Nedelnik J."/>
            <person name="Repkova J."/>
        </authorList>
    </citation>
    <scope>NUCLEOTIDE SEQUENCE [LARGE SCALE GENOMIC DNA]</scope>
    <source>
        <strain evidence="2">cv. 10/8</strain>
        <tissue evidence="1">Leaf</tissue>
    </source>
</reference>
<evidence type="ECO:0000313" key="2">
    <source>
        <dbReference type="Proteomes" id="UP000265520"/>
    </source>
</evidence>
<dbReference type="AlphaFoldDB" id="A0A392T049"/>
<evidence type="ECO:0000313" key="1">
    <source>
        <dbReference type="EMBL" id="MCI53546.1"/>
    </source>
</evidence>
<name>A0A392T049_9FABA</name>
<dbReference type="EMBL" id="LXQA010464841">
    <property type="protein sequence ID" value="MCI53546.1"/>
    <property type="molecule type" value="Genomic_DNA"/>
</dbReference>
<proteinExistence type="predicted"/>
<comment type="caution">
    <text evidence="1">The sequence shown here is derived from an EMBL/GenBank/DDBJ whole genome shotgun (WGS) entry which is preliminary data.</text>
</comment>
<sequence>GVRNKIEVEFCLSPSNRWAVGTNDTIFGGLVEGLSIGTRRKLGFMLTID</sequence>
<protein>
    <submittedName>
        <fullName evidence="1">Uncharacterized protein</fullName>
    </submittedName>
</protein>